<evidence type="ECO:0000256" key="2">
    <source>
        <dbReference type="ARBA" id="ARBA00009886"/>
    </source>
</evidence>
<evidence type="ECO:0000256" key="4">
    <source>
        <dbReference type="ARBA" id="ARBA00022490"/>
    </source>
</evidence>
<keyword evidence="4" id="KW-0963">Cytoplasm</keyword>
<name>C3YBM7_BRAFL</name>
<dbReference type="GO" id="GO:0031005">
    <property type="term" value="F:filamin binding"/>
    <property type="evidence" value="ECO:0007669"/>
    <property type="project" value="InterPro"/>
</dbReference>
<dbReference type="InterPro" id="IPR028215">
    <property type="entry name" value="Refilin"/>
</dbReference>
<comment type="subcellular location">
    <subcellularLocation>
        <location evidence="1">Cytoplasm</location>
        <location evidence="1">Cytoskeleton</location>
    </subcellularLocation>
</comment>
<sequence>MMGKQGCVVRHNQRLANHSWTSHVLLKGSRVTGENNNEFSILPSTVLYVLPPINLNNNIIPQVEVTKETTSNIPTPPPLITQTDPQVTYITKAVYQLPKRFIDAVRVGYSPRPRSYAAAVTCFGAATRKSYRSEVVCEPRKMKKFASAIIVNPKRLTKSYITTVKHTVQDK</sequence>
<dbReference type="AlphaFoldDB" id="C3YBM7"/>
<evidence type="ECO:0000256" key="3">
    <source>
        <dbReference type="ARBA" id="ARBA00011189"/>
    </source>
</evidence>
<dbReference type="GO" id="GO:0005856">
    <property type="term" value="C:cytoskeleton"/>
    <property type="evidence" value="ECO:0007669"/>
    <property type="project" value="UniProtKB-SubCell"/>
</dbReference>
<dbReference type="InParanoid" id="C3YBM7"/>
<dbReference type="GO" id="GO:0061572">
    <property type="term" value="P:actin filament bundle organization"/>
    <property type="evidence" value="ECO:0007669"/>
    <property type="project" value="InterPro"/>
</dbReference>
<comment type="subunit">
    <text evidence="3">Interacts with FLNA and FLNB.</text>
</comment>
<dbReference type="Pfam" id="PF15068">
    <property type="entry name" value="FAM101"/>
    <property type="match status" value="1"/>
</dbReference>
<evidence type="ECO:0000256" key="5">
    <source>
        <dbReference type="ARBA" id="ARBA00023212"/>
    </source>
</evidence>
<proteinExistence type="inferred from homology"/>
<reference evidence="6" key="1">
    <citation type="journal article" date="2008" name="Nature">
        <title>The amphioxus genome and the evolution of the chordate karyotype.</title>
        <authorList>
            <consortium name="US DOE Joint Genome Institute (JGI-PGF)"/>
            <person name="Putnam N.H."/>
            <person name="Butts T."/>
            <person name="Ferrier D.E.K."/>
            <person name="Furlong R.F."/>
            <person name="Hellsten U."/>
            <person name="Kawashima T."/>
            <person name="Robinson-Rechavi M."/>
            <person name="Shoguchi E."/>
            <person name="Terry A."/>
            <person name="Yu J.-K."/>
            <person name="Benito-Gutierrez E.L."/>
            <person name="Dubchak I."/>
            <person name="Garcia-Fernandez J."/>
            <person name="Gibson-Brown J.J."/>
            <person name="Grigoriev I.V."/>
            <person name="Horton A.C."/>
            <person name="de Jong P.J."/>
            <person name="Jurka J."/>
            <person name="Kapitonov V.V."/>
            <person name="Kohara Y."/>
            <person name="Kuroki Y."/>
            <person name="Lindquist E."/>
            <person name="Lucas S."/>
            <person name="Osoegawa K."/>
            <person name="Pennacchio L.A."/>
            <person name="Salamov A.A."/>
            <person name="Satou Y."/>
            <person name="Sauka-Spengler T."/>
            <person name="Schmutz J."/>
            <person name="Shin-I T."/>
            <person name="Toyoda A."/>
            <person name="Bronner-Fraser M."/>
            <person name="Fujiyama A."/>
            <person name="Holland L.Z."/>
            <person name="Holland P.W.H."/>
            <person name="Satoh N."/>
            <person name="Rokhsar D.S."/>
        </authorList>
    </citation>
    <scope>NUCLEOTIDE SEQUENCE [LARGE SCALE GENOMIC DNA]</scope>
    <source>
        <strain evidence="6">S238N-H82</strain>
        <tissue evidence="6">Testes</tissue>
    </source>
</reference>
<organism>
    <name type="scientific">Branchiostoma floridae</name>
    <name type="common">Florida lancelet</name>
    <name type="synonym">Amphioxus</name>
    <dbReference type="NCBI Taxonomy" id="7739"/>
    <lineage>
        <taxon>Eukaryota</taxon>
        <taxon>Metazoa</taxon>
        <taxon>Chordata</taxon>
        <taxon>Cephalochordata</taxon>
        <taxon>Leptocardii</taxon>
        <taxon>Amphioxiformes</taxon>
        <taxon>Branchiostomatidae</taxon>
        <taxon>Branchiostoma</taxon>
    </lineage>
</organism>
<evidence type="ECO:0000313" key="6">
    <source>
        <dbReference type="EMBL" id="EEN62384.1"/>
    </source>
</evidence>
<evidence type="ECO:0000256" key="1">
    <source>
        <dbReference type="ARBA" id="ARBA00004245"/>
    </source>
</evidence>
<comment type="similarity">
    <text evidence="2">Belongs to the Refilin family.</text>
</comment>
<gene>
    <name evidence="6" type="ORF">BRAFLDRAFT_118517</name>
</gene>
<dbReference type="GO" id="GO:0061181">
    <property type="term" value="P:regulation of chondrocyte development"/>
    <property type="evidence" value="ECO:0007669"/>
    <property type="project" value="InterPro"/>
</dbReference>
<protein>
    <submittedName>
        <fullName evidence="6">Uncharacterized protein</fullName>
    </submittedName>
</protein>
<keyword evidence="5" id="KW-0206">Cytoskeleton</keyword>
<dbReference type="EMBL" id="GG666497">
    <property type="protein sequence ID" value="EEN62384.1"/>
    <property type="molecule type" value="Genomic_DNA"/>
</dbReference>
<accession>C3YBM7</accession>